<accession>A0ABW3NGY7</accession>
<dbReference type="Proteomes" id="UP001597041">
    <property type="component" value="Unassembled WGS sequence"/>
</dbReference>
<organism evidence="3 4">
    <name type="scientific">Oceanobacillus locisalsi</name>
    <dbReference type="NCBI Taxonomy" id="546107"/>
    <lineage>
        <taxon>Bacteria</taxon>
        <taxon>Bacillati</taxon>
        <taxon>Bacillota</taxon>
        <taxon>Bacilli</taxon>
        <taxon>Bacillales</taxon>
        <taxon>Bacillaceae</taxon>
        <taxon>Oceanobacillus</taxon>
    </lineage>
</organism>
<evidence type="ECO:0000313" key="4">
    <source>
        <dbReference type="Proteomes" id="UP001597041"/>
    </source>
</evidence>
<protein>
    <recommendedName>
        <fullName evidence="5">PspA/IM30 family protein</fullName>
    </recommendedName>
</protein>
<evidence type="ECO:0000256" key="1">
    <source>
        <dbReference type="SAM" id="Coils"/>
    </source>
</evidence>
<evidence type="ECO:0000256" key="2">
    <source>
        <dbReference type="SAM" id="MobiDB-lite"/>
    </source>
</evidence>
<keyword evidence="1" id="KW-0175">Coiled coil</keyword>
<keyword evidence="4" id="KW-1185">Reference proteome</keyword>
<evidence type="ECO:0008006" key="5">
    <source>
        <dbReference type="Google" id="ProtNLM"/>
    </source>
</evidence>
<comment type="caution">
    <text evidence="3">The sequence shown here is derived from an EMBL/GenBank/DDBJ whole genome shotgun (WGS) entry which is preliminary data.</text>
</comment>
<proteinExistence type="predicted"/>
<reference evidence="4" key="1">
    <citation type="journal article" date="2019" name="Int. J. Syst. Evol. Microbiol.">
        <title>The Global Catalogue of Microorganisms (GCM) 10K type strain sequencing project: providing services to taxonomists for standard genome sequencing and annotation.</title>
        <authorList>
            <consortium name="The Broad Institute Genomics Platform"/>
            <consortium name="The Broad Institute Genome Sequencing Center for Infectious Disease"/>
            <person name="Wu L."/>
            <person name="Ma J."/>
        </authorList>
    </citation>
    <scope>NUCLEOTIDE SEQUENCE [LARGE SCALE GENOMIC DNA]</scope>
    <source>
        <strain evidence="4">CCUG 56608</strain>
    </source>
</reference>
<gene>
    <name evidence="3" type="ORF">ACFQ19_10480</name>
</gene>
<sequence>MRFFKGFYSSERETKQNRQNLQKHKKEMDKVMREMQAKIDTVQINITRTDEKILEQQGLVEKFERYKEKTAQSHEKSRFQMQQETARKEIEKLQNQKYDLEAQLVPFQQSYERMNQIFSETFARMDALEIEASANKNKAEIEKFTTEEEEKIQFELAEAEALLELRSEK</sequence>
<dbReference type="RefSeq" id="WP_379592029.1">
    <property type="nucleotide sequence ID" value="NZ_JBHTKK010000011.1"/>
</dbReference>
<evidence type="ECO:0000313" key="3">
    <source>
        <dbReference type="EMBL" id="MFD1066448.1"/>
    </source>
</evidence>
<feature type="coiled-coil region" evidence="1">
    <location>
        <begin position="76"/>
        <end position="103"/>
    </location>
</feature>
<feature type="region of interest" description="Disordered" evidence="2">
    <location>
        <begin position="1"/>
        <end position="25"/>
    </location>
</feature>
<dbReference type="EMBL" id="JBHTKK010000011">
    <property type="protein sequence ID" value="MFD1066448.1"/>
    <property type="molecule type" value="Genomic_DNA"/>
</dbReference>
<name>A0ABW3NGY7_9BACI</name>